<dbReference type="RefSeq" id="WP_144899938.1">
    <property type="nucleotide sequence ID" value="NZ_VLKN01000005.1"/>
</dbReference>
<evidence type="ECO:0000313" key="12">
    <source>
        <dbReference type="EMBL" id="TWI01893.1"/>
    </source>
</evidence>
<keyword evidence="2 11" id="KW-1003">Cell membrane</keyword>
<protein>
    <recommendedName>
        <fullName evidence="11">Potassium-transporting ATPase KdpC subunit</fullName>
    </recommendedName>
    <alternativeName>
        <fullName evidence="11">ATP phosphohydrolase [potassium-transporting] C chain</fullName>
    </alternativeName>
    <alternativeName>
        <fullName evidence="11">Potassium-binding and translocating subunit C</fullName>
    </alternativeName>
    <alternativeName>
        <fullName evidence="11">Potassium-translocating ATPase C chain</fullName>
    </alternativeName>
</protein>
<keyword evidence="6 11" id="KW-0067">ATP-binding</keyword>
<dbReference type="OrthoDB" id="9788285at2"/>
<proteinExistence type="inferred from homology"/>
<dbReference type="NCBIfam" id="NF001454">
    <property type="entry name" value="PRK00315.1"/>
    <property type="match status" value="1"/>
</dbReference>
<keyword evidence="7 11" id="KW-0630">Potassium</keyword>
<comment type="function">
    <text evidence="11">Part of the high-affinity ATP-driven potassium transport (or Kdp) system, which catalyzes the hydrolysis of ATP coupled with the electrogenic transport of potassium into the cytoplasm. This subunit acts as a catalytic chaperone that increases the ATP-binding affinity of the ATP-hydrolyzing subunit KdpB by the formation of a transient KdpB/KdpC/ATP ternary complex.</text>
</comment>
<keyword evidence="5 11" id="KW-0547">Nucleotide-binding</keyword>
<evidence type="ECO:0000256" key="6">
    <source>
        <dbReference type="ARBA" id="ARBA00022840"/>
    </source>
</evidence>
<dbReference type="NCBIfam" id="TIGR00681">
    <property type="entry name" value="kdpC"/>
    <property type="match status" value="1"/>
</dbReference>
<organism evidence="12 13">
    <name type="scientific">Luteimonas cucumeris</name>
    <dbReference type="NCBI Taxonomy" id="985012"/>
    <lineage>
        <taxon>Bacteria</taxon>
        <taxon>Pseudomonadati</taxon>
        <taxon>Pseudomonadota</taxon>
        <taxon>Gammaproteobacteria</taxon>
        <taxon>Lysobacterales</taxon>
        <taxon>Lysobacteraceae</taxon>
        <taxon>Luteimonas</taxon>
    </lineage>
</organism>
<sequence length="196" mass="20745">MSTRDFVLENGYNLRGSVGLMLVALLLMGLSYSLAAAGLGRVAFPQQATGSIIERDGKAVGSTLIPQPFVADGYFQARPSGPNYDPMAAAGSNLARSNPDLRKRIDTARITVAAREGIAPEAVPIELITQSGSGLDPHITPAGARVQVARVAKARGMGPARLERLIAQHVETRQFGVFGQARVNVLELNLALDAEK</sequence>
<evidence type="ECO:0000256" key="9">
    <source>
        <dbReference type="ARBA" id="ARBA00023065"/>
    </source>
</evidence>
<dbReference type="GO" id="GO:0005886">
    <property type="term" value="C:plasma membrane"/>
    <property type="evidence" value="ECO:0007669"/>
    <property type="project" value="UniProtKB-SubCell"/>
</dbReference>
<dbReference type="GO" id="GO:0008556">
    <property type="term" value="F:P-type potassium transmembrane transporter activity"/>
    <property type="evidence" value="ECO:0007669"/>
    <property type="project" value="InterPro"/>
</dbReference>
<dbReference type="InterPro" id="IPR003820">
    <property type="entry name" value="KdpC"/>
</dbReference>
<dbReference type="GO" id="GO:0005524">
    <property type="term" value="F:ATP binding"/>
    <property type="evidence" value="ECO:0007669"/>
    <property type="project" value="UniProtKB-UniRule"/>
</dbReference>
<dbReference type="AlphaFoldDB" id="A0A562L2N6"/>
<dbReference type="Proteomes" id="UP000315167">
    <property type="component" value="Unassembled WGS sequence"/>
</dbReference>
<gene>
    <name evidence="11" type="primary">kdpC</name>
    <name evidence="12" type="ORF">IP90_02453</name>
</gene>
<reference evidence="12 13" key="1">
    <citation type="journal article" date="2015" name="Stand. Genomic Sci.">
        <title>Genomic Encyclopedia of Bacterial and Archaeal Type Strains, Phase III: the genomes of soil and plant-associated and newly described type strains.</title>
        <authorList>
            <person name="Whitman W.B."/>
            <person name="Woyke T."/>
            <person name="Klenk H.P."/>
            <person name="Zhou Y."/>
            <person name="Lilburn T.G."/>
            <person name="Beck B.J."/>
            <person name="De Vos P."/>
            <person name="Vandamme P."/>
            <person name="Eisen J.A."/>
            <person name="Garrity G."/>
            <person name="Hugenholtz P."/>
            <person name="Kyrpides N.C."/>
        </authorList>
    </citation>
    <scope>NUCLEOTIDE SEQUENCE [LARGE SCALE GENOMIC DNA]</scope>
    <source>
        <strain evidence="12 13">CGMCC 1.10821</strain>
    </source>
</reference>
<evidence type="ECO:0000313" key="13">
    <source>
        <dbReference type="Proteomes" id="UP000315167"/>
    </source>
</evidence>
<evidence type="ECO:0000256" key="5">
    <source>
        <dbReference type="ARBA" id="ARBA00022741"/>
    </source>
</evidence>
<keyword evidence="3 11" id="KW-0633">Potassium transport</keyword>
<dbReference type="PANTHER" id="PTHR30042">
    <property type="entry name" value="POTASSIUM-TRANSPORTING ATPASE C CHAIN"/>
    <property type="match status" value="1"/>
</dbReference>
<evidence type="ECO:0000256" key="4">
    <source>
        <dbReference type="ARBA" id="ARBA00022692"/>
    </source>
</evidence>
<dbReference type="EMBL" id="VLKN01000005">
    <property type="protein sequence ID" value="TWI01893.1"/>
    <property type="molecule type" value="Genomic_DNA"/>
</dbReference>
<accession>A0A562L2N6</accession>
<evidence type="ECO:0000256" key="2">
    <source>
        <dbReference type="ARBA" id="ARBA00022475"/>
    </source>
</evidence>
<keyword evidence="1 11" id="KW-0813">Transport</keyword>
<comment type="subunit">
    <text evidence="11">The system is composed of three essential subunits: KdpA, KdpB and KdpC.</text>
</comment>
<keyword evidence="13" id="KW-1185">Reference proteome</keyword>
<dbReference type="Pfam" id="PF02669">
    <property type="entry name" value="KdpC"/>
    <property type="match status" value="1"/>
</dbReference>
<evidence type="ECO:0000256" key="3">
    <source>
        <dbReference type="ARBA" id="ARBA00022538"/>
    </source>
</evidence>
<dbReference type="PIRSF" id="PIRSF001296">
    <property type="entry name" value="K_ATPase_KdpC"/>
    <property type="match status" value="1"/>
</dbReference>
<evidence type="ECO:0000256" key="7">
    <source>
        <dbReference type="ARBA" id="ARBA00022958"/>
    </source>
</evidence>
<comment type="similarity">
    <text evidence="11">Belongs to the KdpC family.</text>
</comment>
<keyword evidence="4 11" id="KW-0812">Transmembrane</keyword>
<comment type="caution">
    <text evidence="12">The sequence shown here is derived from an EMBL/GenBank/DDBJ whole genome shotgun (WGS) entry which is preliminary data.</text>
</comment>
<evidence type="ECO:0000256" key="11">
    <source>
        <dbReference type="HAMAP-Rule" id="MF_00276"/>
    </source>
</evidence>
<keyword evidence="9 11" id="KW-0406">Ion transport</keyword>
<name>A0A562L2N6_9GAMM</name>
<evidence type="ECO:0000256" key="8">
    <source>
        <dbReference type="ARBA" id="ARBA00022989"/>
    </source>
</evidence>
<dbReference type="HAMAP" id="MF_00276">
    <property type="entry name" value="KdpC"/>
    <property type="match status" value="1"/>
</dbReference>
<evidence type="ECO:0000256" key="10">
    <source>
        <dbReference type="ARBA" id="ARBA00023136"/>
    </source>
</evidence>
<keyword evidence="10 11" id="KW-0472">Membrane</keyword>
<comment type="subcellular location">
    <subcellularLocation>
        <location evidence="11">Cell membrane</location>
        <topology evidence="11">Single-pass membrane protein</topology>
    </subcellularLocation>
</comment>
<evidence type="ECO:0000256" key="1">
    <source>
        <dbReference type="ARBA" id="ARBA00022448"/>
    </source>
</evidence>
<dbReference type="PANTHER" id="PTHR30042:SF2">
    <property type="entry name" value="POTASSIUM-TRANSPORTING ATPASE KDPC SUBUNIT"/>
    <property type="match status" value="1"/>
</dbReference>
<keyword evidence="8 11" id="KW-1133">Transmembrane helix</keyword>
<feature type="transmembrane region" description="Helical" evidence="11">
    <location>
        <begin position="20"/>
        <end position="44"/>
    </location>
</feature>